<dbReference type="InterPro" id="IPR040400">
    <property type="entry name" value="BAG5/6/7/8"/>
</dbReference>
<dbReference type="PANTHER" id="PTHR33322:SF3">
    <property type="entry name" value="BAG FAMILY MOLECULAR CHAPERONE REGULATOR 7"/>
    <property type="match status" value="1"/>
</dbReference>
<accession>A0A6P8D3G6</accession>
<reference evidence="3" key="2">
    <citation type="submission" date="2025-08" db="UniProtKB">
        <authorList>
            <consortium name="RefSeq"/>
        </authorList>
    </citation>
    <scope>IDENTIFICATION</scope>
    <source>
        <tissue evidence="3">Leaf</tissue>
    </source>
</reference>
<keyword evidence="1" id="KW-0143">Chaperone</keyword>
<dbReference type="OrthoDB" id="747353at2759"/>
<dbReference type="GeneID" id="116203845"/>
<keyword evidence="2" id="KW-1185">Reference proteome</keyword>
<dbReference type="Proteomes" id="UP000515151">
    <property type="component" value="Chromosome 4"/>
</dbReference>
<dbReference type="PANTHER" id="PTHR33322">
    <property type="entry name" value="BAG DOMAIN CONTAINING PROTEIN, EXPRESSED"/>
    <property type="match status" value="1"/>
</dbReference>
<dbReference type="GO" id="GO:0009506">
    <property type="term" value="C:plasmodesma"/>
    <property type="evidence" value="ECO:0007669"/>
    <property type="project" value="TreeGrafter"/>
</dbReference>
<dbReference type="RefSeq" id="XP_031391657.1">
    <property type="nucleotide sequence ID" value="XM_031535797.1"/>
</dbReference>
<dbReference type="GO" id="GO:0006457">
    <property type="term" value="P:protein folding"/>
    <property type="evidence" value="ECO:0007669"/>
    <property type="project" value="TreeGrafter"/>
</dbReference>
<reference evidence="2" key="1">
    <citation type="journal article" date="2020" name="Plant Biotechnol. J.">
        <title>The pomegranate (Punica granatum L.) draft genome dissects genetic divergence between soft- and hard-seeded cultivars.</title>
        <authorList>
            <person name="Luo X."/>
            <person name="Li H."/>
            <person name="Wu Z."/>
            <person name="Yao W."/>
            <person name="Zhao P."/>
            <person name="Cao D."/>
            <person name="Yu H."/>
            <person name="Li K."/>
            <person name="Poudel K."/>
            <person name="Zhao D."/>
            <person name="Zhang F."/>
            <person name="Xia X."/>
            <person name="Chen L."/>
            <person name="Wang Q."/>
            <person name="Jing D."/>
            <person name="Cao S."/>
        </authorList>
    </citation>
    <scope>NUCLEOTIDE SEQUENCE [LARGE SCALE GENOMIC DNA]</scope>
    <source>
        <strain evidence="2">cv. Tunisia</strain>
    </source>
</reference>
<organism evidence="2 3">
    <name type="scientific">Punica granatum</name>
    <name type="common">Pomegranate</name>
    <dbReference type="NCBI Taxonomy" id="22663"/>
    <lineage>
        <taxon>Eukaryota</taxon>
        <taxon>Viridiplantae</taxon>
        <taxon>Streptophyta</taxon>
        <taxon>Embryophyta</taxon>
        <taxon>Tracheophyta</taxon>
        <taxon>Spermatophyta</taxon>
        <taxon>Magnoliopsida</taxon>
        <taxon>eudicotyledons</taxon>
        <taxon>Gunneridae</taxon>
        <taxon>Pentapetalae</taxon>
        <taxon>rosids</taxon>
        <taxon>malvids</taxon>
        <taxon>Myrtales</taxon>
        <taxon>Lythraceae</taxon>
        <taxon>Punica</taxon>
    </lineage>
</organism>
<evidence type="ECO:0000313" key="2">
    <source>
        <dbReference type="Proteomes" id="UP000515151"/>
    </source>
</evidence>
<sequence>MSLLRRVDMMELDPFCPAFPFLAETSIFVPTTTIASPSFLKDPLDVCFALDHLSPQPEAFEFFDALTDLIQAEKPAPVWSYGRIRRRVGADSYLQTLCDRVEVLGSRFDRLHNAGMTGGRKYTWTAEVEGRHADRKYKWVAEINQGKEEKKKHYHHHHHNLKGGKSYKWTAEIKEKGEDGPIKRTYTWKSSTGDGAYHCKPLKGKKKEEKKLKKGECATRLVEIEELNHHGAVVLRQAFAKRTGVAQRARGKKKELSPQDAASMIQMSFKAYLLRRSQALRALRELAVAKTKLKEVRALFNNFTYRSRIAHDAEERQRFAERIIVVLLTVDAIEGVDLMVRAAKKSMTDELEAMLDVVDPQPLDKYLAIRRRRMFDVPDGHVKKEVADGVAQIVRMLDQDEKSTTSTSEV</sequence>
<proteinExistence type="predicted"/>
<protein>
    <submittedName>
        <fullName evidence="3">BAG family molecular chaperone regulator 7-like</fullName>
    </submittedName>
</protein>
<gene>
    <name evidence="3" type="primary">LOC116203845</name>
</gene>
<evidence type="ECO:0000313" key="3">
    <source>
        <dbReference type="RefSeq" id="XP_031391657.1"/>
    </source>
</evidence>
<evidence type="ECO:0000256" key="1">
    <source>
        <dbReference type="ARBA" id="ARBA00023186"/>
    </source>
</evidence>
<dbReference type="AlphaFoldDB" id="A0A6P8D3G6"/>
<name>A0A6P8D3G6_PUNGR</name>